<dbReference type="PROSITE" id="PS51746">
    <property type="entry name" value="PPM_2"/>
    <property type="match status" value="1"/>
</dbReference>
<dbReference type="PANTHER" id="PTHR47992">
    <property type="entry name" value="PROTEIN PHOSPHATASE"/>
    <property type="match status" value="1"/>
</dbReference>
<evidence type="ECO:0000313" key="3">
    <source>
        <dbReference type="Proteomes" id="UP001500575"/>
    </source>
</evidence>
<dbReference type="Gene3D" id="3.60.40.10">
    <property type="entry name" value="PPM-type phosphatase domain"/>
    <property type="match status" value="1"/>
</dbReference>
<proteinExistence type="predicted"/>
<reference evidence="2 3" key="1">
    <citation type="journal article" date="2019" name="Int. J. Syst. Evol. Microbiol.">
        <title>The Global Catalogue of Microorganisms (GCM) 10K type strain sequencing project: providing services to taxonomists for standard genome sequencing and annotation.</title>
        <authorList>
            <consortium name="The Broad Institute Genomics Platform"/>
            <consortium name="The Broad Institute Genome Sequencing Center for Infectious Disease"/>
            <person name="Wu L."/>
            <person name="Ma J."/>
        </authorList>
    </citation>
    <scope>NUCLEOTIDE SEQUENCE [LARGE SCALE GENOMIC DNA]</scope>
    <source>
        <strain evidence="2 3">JCM 16021</strain>
    </source>
</reference>
<accession>A0ABN2YIF8</accession>
<dbReference type="EMBL" id="BAAAQQ010000012">
    <property type="protein sequence ID" value="GAA2127803.1"/>
    <property type="molecule type" value="Genomic_DNA"/>
</dbReference>
<dbReference type="Pfam" id="PF13672">
    <property type="entry name" value="PP2C_2"/>
    <property type="match status" value="1"/>
</dbReference>
<organism evidence="2 3">
    <name type="scientific">Nocardioides bigeumensis</name>
    <dbReference type="NCBI Taxonomy" id="433657"/>
    <lineage>
        <taxon>Bacteria</taxon>
        <taxon>Bacillati</taxon>
        <taxon>Actinomycetota</taxon>
        <taxon>Actinomycetes</taxon>
        <taxon>Propionibacteriales</taxon>
        <taxon>Nocardioidaceae</taxon>
        <taxon>Nocardioides</taxon>
    </lineage>
</organism>
<feature type="domain" description="PPM-type phosphatase" evidence="1">
    <location>
        <begin position="15"/>
        <end position="259"/>
    </location>
</feature>
<dbReference type="Proteomes" id="UP001500575">
    <property type="component" value="Unassembled WGS sequence"/>
</dbReference>
<sequence>MSQHRSAATRKVELHYGATTDVGKVRSVNEDSYLAAPPVFVVADGMGGHEGGDVASRIVVEVFAELVDTEHDARSGAAAIAELLVRAQKEINQYALEQRLGGGREGAFRWYAGTTAVVGLLVGDDDGPKWLLANLGDSRIYRLDAGTLEQVSVDHSVVQELLEAGTITEDELETHPERHVVTRALGGPDNAEADYFLLPLTAVERLMLCSDGINGMIDDRAIEQILQEVGDPRDAADQLVAAALEAGGRDNATAVVVDVVGLLTDDARGSASEGVSLEQKLGALP</sequence>
<dbReference type="SMART" id="SM00331">
    <property type="entry name" value="PP2C_SIG"/>
    <property type="match status" value="1"/>
</dbReference>
<dbReference type="RefSeq" id="WP_344304350.1">
    <property type="nucleotide sequence ID" value="NZ_BAAAQQ010000012.1"/>
</dbReference>
<dbReference type="SMART" id="SM00332">
    <property type="entry name" value="PP2Cc"/>
    <property type="match status" value="1"/>
</dbReference>
<dbReference type="CDD" id="cd00143">
    <property type="entry name" value="PP2Cc"/>
    <property type="match status" value="1"/>
</dbReference>
<evidence type="ECO:0000259" key="1">
    <source>
        <dbReference type="PROSITE" id="PS51746"/>
    </source>
</evidence>
<gene>
    <name evidence="2" type="ORF">GCM10009843_27630</name>
</gene>
<protein>
    <submittedName>
        <fullName evidence="2">Protein phosphatase 2C domain-containing protein</fullName>
    </submittedName>
</protein>
<dbReference type="SUPFAM" id="SSF81606">
    <property type="entry name" value="PP2C-like"/>
    <property type="match status" value="1"/>
</dbReference>
<dbReference type="InterPro" id="IPR015655">
    <property type="entry name" value="PP2C"/>
</dbReference>
<name>A0ABN2YIF8_9ACTN</name>
<comment type="caution">
    <text evidence="2">The sequence shown here is derived from an EMBL/GenBank/DDBJ whole genome shotgun (WGS) entry which is preliminary data.</text>
</comment>
<evidence type="ECO:0000313" key="2">
    <source>
        <dbReference type="EMBL" id="GAA2127803.1"/>
    </source>
</evidence>
<dbReference type="InterPro" id="IPR036457">
    <property type="entry name" value="PPM-type-like_dom_sf"/>
</dbReference>
<keyword evidence="3" id="KW-1185">Reference proteome</keyword>
<dbReference type="InterPro" id="IPR001932">
    <property type="entry name" value="PPM-type_phosphatase-like_dom"/>
</dbReference>